<protein>
    <submittedName>
        <fullName evidence="1">Uncharacterized protein</fullName>
    </submittedName>
</protein>
<sequence length="69" mass="7732">MEPIVEPLELTPSVSSSSKVTMISRFPDCKLSDRKAGSKGISVIAEEYIKDVKLEEWLTRGHVSVHEME</sequence>
<proteinExistence type="predicted"/>
<gene>
    <name evidence="1" type="ORF">Tco_0876918</name>
</gene>
<organism evidence="1 2">
    <name type="scientific">Tanacetum coccineum</name>
    <dbReference type="NCBI Taxonomy" id="301880"/>
    <lineage>
        <taxon>Eukaryota</taxon>
        <taxon>Viridiplantae</taxon>
        <taxon>Streptophyta</taxon>
        <taxon>Embryophyta</taxon>
        <taxon>Tracheophyta</taxon>
        <taxon>Spermatophyta</taxon>
        <taxon>Magnoliopsida</taxon>
        <taxon>eudicotyledons</taxon>
        <taxon>Gunneridae</taxon>
        <taxon>Pentapetalae</taxon>
        <taxon>asterids</taxon>
        <taxon>campanulids</taxon>
        <taxon>Asterales</taxon>
        <taxon>Asteraceae</taxon>
        <taxon>Asteroideae</taxon>
        <taxon>Anthemideae</taxon>
        <taxon>Anthemidinae</taxon>
        <taxon>Tanacetum</taxon>
    </lineage>
</organism>
<reference evidence="1" key="2">
    <citation type="submission" date="2022-01" db="EMBL/GenBank/DDBJ databases">
        <authorList>
            <person name="Yamashiro T."/>
            <person name="Shiraishi A."/>
            <person name="Satake H."/>
            <person name="Nakayama K."/>
        </authorList>
    </citation>
    <scope>NUCLEOTIDE SEQUENCE</scope>
</reference>
<dbReference type="EMBL" id="BQNB010013621">
    <property type="protein sequence ID" value="GJT18212.1"/>
    <property type="molecule type" value="Genomic_DNA"/>
</dbReference>
<keyword evidence="2" id="KW-1185">Reference proteome</keyword>
<accession>A0ABQ5BWJ9</accession>
<comment type="caution">
    <text evidence="1">The sequence shown here is derived from an EMBL/GenBank/DDBJ whole genome shotgun (WGS) entry which is preliminary data.</text>
</comment>
<name>A0ABQ5BWJ9_9ASTR</name>
<reference evidence="1" key="1">
    <citation type="journal article" date="2022" name="Int. J. Mol. Sci.">
        <title>Draft Genome of Tanacetum Coccineum: Genomic Comparison of Closely Related Tanacetum-Family Plants.</title>
        <authorList>
            <person name="Yamashiro T."/>
            <person name="Shiraishi A."/>
            <person name="Nakayama K."/>
            <person name="Satake H."/>
        </authorList>
    </citation>
    <scope>NUCLEOTIDE SEQUENCE</scope>
</reference>
<evidence type="ECO:0000313" key="1">
    <source>
        <dbReference type="EMBL" id="GJT18212.1"/>
    </source>
</evidence>
<dbReference type="Proteomes" id="UP001151760">
    <property type="component" value="Unassembled WGS sequence"/>
</dbReference>
<evidence type="ECO:0000313" key="2">
    <source>
        <dbReference type="Proteomes" id="UP001151760"/>
    </source>
</evidence>